<dbReference type="InterPro" id="IPR004347">
    <property type="entry name" value="Pup_ligase/deamidase"/>
</dbReference>
<dbReference type="NCBIfam" id="TIGR03688">
    <property type="entry name" value="depupylase_Dop"/>
    <property type="match status" value="1"/>
</dbReference>
<evidence type="ECO:0000313" key="4">
    <source>
        <dbReference type="EMBL" id="SEC12099.1"/>
    </source>
</evidence>
<keyword evidence="5" id="KW-1185">Reference proteome</keyword>
<dbReference type="GO" id="GO:0070490">
    <property type="term" value="P:protein pupylation"/>
    <property type="evidence" value="ECO:0007669"/>
    <property type="project" value="TreeGrafter"/>
</dbReference>
<dbReference type="InterPro" id="IPR022366">
    <property type="entry name" value="Pup_deamidase"/>
</dbReference>
<protein>
    <submittedName>
        <fullName evidence="4">Proteasome accessory factor A</fullName>
    </submittedName>
</protein>
<dbReference type="Pfam" id="PF03136">
    <property type="entry name" value="Pup_ligase"/>
    <property type="match status" value="1"/>
</dbReference>
<feature type="active site" description="Proton acceptor" evidence="2">
    <location>
        <position position="146"/>
    </location>
</feature>
<dbReference type="PANTHER" id="PTHR42307">
    <property type="entry name" value="PUP DEAMIDASE/DEPUPYLASE"/>
    <property type="match status" value="1"/>
</dbReference>
<dbReference type="AlphaFoldDB" id="A0A1H4PXI8"/>
<accession>A0A1H4PXI8</accession>
<sequence length="557" mass="60690">MSASGLPGAGDGGVIRVMGSETEYGIHAPQAPTANATVLSARVIDAYARLTSARQASGETGPGSGSRRTAAGWDYSDEEPLHDARGWSLPRTQAHPSQLTDVAPVLDATAVALAHGRAELDYSDVESGEQPLMNMVLGNGARFYVDHAHPEYSSPEVTNPRDAVIWDAAGDLVALDAIRALDADDGSGPVNLYKNNTDNKTVSYGSHENYLMPRAVPFSSIAEGLIPFFLSRQVLCGAGRLGMGQDGRGSGFQISQRADFFEAEVGLETTIRRPIVNTRDEPHATADKYRRLHVIIGDANLSEYANYLKFGTTALVLGLIEAGRVPRLQVFEPVAALQEVSHDTTLAHQVRLIDGRRMTGVELQWLYFEAAREFAEESGAGHPTQGDGQTHAVLTAWEETLGWLEQGDERAAQRVEWLAKLRLLEGYRDRGGLAWDDARLGLIDLQWSDIRPEKGLYHRLVQHGRMAKLVDDAEIAAAATTPPADTRAYFRGMCLSRFPRAVTGASWDSVIFRLPGQSRATRIPTREPLRGTRELTGALFEEHEDAGDFLRALLSSP</sequence>
<dbReference type="GO" id="GO:0005524">
    <property type="term" value="F:ATP binding"/>
    <property type="evidence" value="ECO:0007669"/>
    <property type="project" value="TreeGrafter"/>
</dbReference>
<keyword evidence="4" id="KW-0647">Proteasome</keyword>
<dbReference type="RefSeq" id="WP_066212452.1">
    <property type="nucleotide sequence ID" value="NZ_FNSN01000003.1"/>
</dbReference>
<dbReference type="PIRSF" id="PIRSF018077">
    <property type="entry name" value="UCP018077"/>
    <property type="match status" value="1"/>
</dbReference>
<dbReference type="EMBL" id="FNSN01000003">
    <property type="protein sequence ID" value="SEC12099.1"/>
    <property type="molecule type" value="Genomic_DNA"/>
</dbReference>
<gene>
    <name evidence="4" type="ORF">SAMN04489745_2122</name>
</gene>
<evidence type="ECO:0000256" key="1">
    <source>
        <dbReference type="ARBA" id="ARBA00009114"/>
    </source>
</evidence>
<dbReference type="GO" id="GO:0008233">
    <property type="term" value="F:peptidase activity"/>
    <property type="evidence" value="ECO:0007669"/>
    <property type="project" value="InterPro"/>
</dbReference>
<organism evidence="4 5">
    <name type="scientific">Arthrobacter woluwensis</name>
    <dbReference type="NCBI Taxonomy" id="156980"/>
    <lineage>
        <taxon>Bacteria</taxon>
        <taxon>Bacillati</taxon>
        <taxon>Actinomycetota</taxon>
        <taxon>Actinomycetes</taxon>
        <taxon>Micrococcales</taxon>
        <taxon>Micrococcaceae</taxon>
        <taxon>Arthrobacter</taxon>
    </lineage>
</organism>
<dbReference type="PANTHER" id="PTHR42307:SF2">
    <property type="entry name" value="PUP DEAMIDASE_DEPUPYLASE"/>
    <property type="match status" value="1"/>
</dbReference>
<feature type="region of interest" description="Disordered" evidence="3">
    <location>
        <begin position="53"/>
        <end position="72"/>
    </location>
</feature>
<dbReference type="GO" id="GO:0010498">
    <property type="term" value="P:proteasomal protein catabolic process"/>
    <property type="evidence" value="ECO:0007669"/>
    <property type="project" value="InterPro"/>
</dbReference>
<comment type="similarity">
    <text evidence="1">Belongs to the Pup ligase/Pup deamidase family. Pup deamidase subfamily.</text>
</comment>
<name>A0A1H4PXI8_9MICC</name>
<dbReference type="GO" id="GO:0019941">
    <property type="term" value="P:modification-dependent protein catabolic process"/>
    <property type="evidence" value="ECO:0007669"/>
    <property type="project" value="InterPro"/>
</dbReference>
<reference evidence="4 5" key="1">
    <citation type="submission" date="2016-10" db="EMBL/GenBank/DDBJ databases">
        <authorList>
            <person name="de Groot N.N."/>
        </authorList>
    </citation>
    <scope>NUCLEOTIDE SEQUENCE [LARGE SCALE GENOMIC DNA]</scope>
    <source>
        <strain evidence="4 5">DSM 10495</strain>
    </source>
</reference>
<dbReference type="GO" id="GO:0016811">
    <property type="term" value="F:hydrolase activity, acting on carbon-nitrogen (but not peptide) bonds, in linear amides"/>
    <property type="evidence" value="ECO:0007669"/>
    <property type="project" value="InterPro"/>
</dbReference>
<proteinExistence type="inferred from homology"/>
<evidence type="ECO:0000256" key="2">
    <source>
        <dbReference type="PIRSR" id="PIRSR018077-1"/>
    </source>
</evidence>
<dbReference type="Proteomes" id="UP000182652">
    <property type="component" value="Unassembled WGS sequence"/>
</dbReference>
<evidence type="ECO:0000256" key="3">
    <source>
        <dbReference type="SAM" id="MobiDB-lite"/>
    </source>
</evidence>
<dbReference type="STRING" id="156980.SAMN04489745_2122"/>
<evidence type="ECO:0000313" key="5">
    <source>
        <dbReference type="Proteomes" id="UP000182652"/>
    </source>
</evidence>
<dbReference type="GO" id="GO:0000502">
    <property type="term" value="C:proteasome complex"/>
    <property type="evidence" value="ECO:0007669"/>
    <property type="project" value="UniProtKB-KW"/>
</dbReference>